<dbReference type="InterPro" id="IPR050301">
    <property type="entry name" value="NTE"/>
</dbReference>
<organism evidence="6 7">
    <name type="scientific">Primorskyibacter flagellatus</name>
    <dbReference type="NCBI Taxonomy" id="1387277"/>
    <lineage>
        <taxon>Bacteria</taxon>
        <taxon>Pseudomonadati</taxon>
        <taxon>Pseudomonadota</taxon>
        <taxon>Alphaproteobacteria</taxon>
        <taxon>Rhodobacterales</taxon>
        <taxon>Roseobacteraceae</taxon>
        <taxon>Primorskyibacter</taxon>
    </lineage>
</organism>
<evidence type="ECO:0000256" key="3">
    <source>
        <dbReference type="ARBA" id="ARBA00023098"/>
    </source>
</evidence>
<comment type="caution">
    <text evidence="4">Lacks conserved residue(s) required for the propagation of feature annotation.</text>
</comment>
<evidence type="ECO:0000259" key="5">
    <source>
        <dbReference type="PROSITE" id="PS51635"/>
    </source>
</evidence>
<comment type="caution">
    <text evidence="6">The sequence shown here is derived from an EMBL/GenBank/DDBJ whole genome shotgun (WGS) entry which is preliminary data.</text>
</comment>
<sequence>MPRTDRKRLVALALSGGGARAMAFHLGCFRALHDRGLLDRIQVVSSVSGGSVLAACWAYRGEDFESFDLHMVSLLRHGIKGHIVRELFCSTEGLKIVATLLATFGVSMVTRLAGLALRILRATISLPTANLEAALYATARKVPVWASLTTAFERSLRRHLFGDATVDQVKRRGLTTIINACDLKTGTAFRFGSRKSGGWRYGDIQGDKVSVAKAVAASAAFPILLPPLVESFRFEKGADASAQTVVLTDGGVFDNLGVAVLEPGRAHDYAFSETVTHLISLNAGGGQFDVAAAHPYWWGARVVRSFEAVYRKAQDAVYQRLHKYAEVGDLDAFGMVYLGQQDSKLPWAPADFVTREQVKDYPTDFSPMSEENIRLLTTRGEQLTHIIVEQYLADLTV</sequence>
<feature type="short sequence motif" description="DGA/G" evidence="4">
    <location>
        <begin position="249"/>
        <end position="251"/>
    </location>
</feature>
<keyword evidence="3 4" id="KW-0443">Lipid metabolism</keyword>
<evidence type="ECO:0000256" key="4">
    <source>
        <dbReference type="PROSITE-ProRule" id="PRU01161"/>
    </source>
</evidence>
<reference evidence="7" key="1">
    <citation type="journal article" date="2019" name="Int. J. Syst. Evol. Microbiol.">
        <title>The Global Catalogue of Microorganisms (GCM) 10K type strain sequencing project: providing services to taxonomists for standard genome sequencing and annotation.</title>
        <authorList>
            <consortium name="The Broad Institute Genomics Platform"/>
            <consortium name="The Broad Institute Genome Sequencing Center for Infectious Disease"/>
            <person name="Wu L."/>
            <person name="Ma J."/>
        </authorList>
    </citation>
    <scope>NUCLEOTIDE SEQUENCE [LARGE SCALE GENOMIC DNA]</scope>
    <source>
        <strain evidence="7">CGMCC 1.12664</strain>
    </source>
</reference>
<dbReference type="PANTHER" id="PTHR14226">
    <property type="entry name" value="NEUROPATHY TARGET ESTERASE/SWISS CHEESE D.MELANOGASTER"/>
    <property type="match status" value="1"/>
</dbReference>
<feature type="domain" description="PNPLA" evidence="5">
    <location>
        <begin position="13"/>
        <end position="262"/>
    </location>
</feature>
<dbReference type="RefSeq" id="WP_188479553.1">
    <property type="nucleotide sequence ID" value="NZ_BMFJ01000003.1"/>
</dbReference>
<dbReference type="GO" id="GO:0016787">
    <property type="term" value="F:hydrolase activity"/>
    <property type="evidence" value="ECO:0007669"/>
    <property type="project" value="UniProtKB-UniRule"/>
</dbReference>
<keyword evidence="7" id="KW-1185">Reference proteome</keyword>
<gene>
    <name evidence="6" type="ORF">GCM10011360_39470</name>
</gene>
<dbReference type="PANTHER" id="PTHR14226:SF78">
    <property type="entry name" value="SLR0060 PROTEIN"/>
    <property type="match status" value="1"/>
</dbReference>
<dbReference type="PROSITE" id="PS51635">
    <property type="entry name" value="PNPLA"/>
    <property type="match status" value="1"/>
</dbReference>
<evidence type="ECO:0000256" key="1">
    <source>
        <dbReference type="ARBA" id="ARBA00022801"/>
    </source>
</evidence>
<evidence type="ECO:0000313" key="7">
    <source>
        <dbReference type="Proteomes" id="UP000612855"/>
    </source>
</evidence>
<accession>A0A917AFY1</accession>
<dbReference type="Gene3D" id="3.40.1090.10">
    <property type="entry name" value="Cytosolic phospholipase A2 catalytic domain"/>
    <property type="match status" value="2"/>
</dbReference>
<keyword evidence="1 4" id="KW-0378">Hydrolase</keyword>
<dbReference type="EMBL" id="BMFJ01000003">
    <property type="protein sequence ID" value="GGE48464.1"/>
    <property type="molecule type" value="Genomic_DNA"/>
</dbReference>
<evidence type="ECO:0000313" key="6">
    <source>
        <dbReference type="EMBL" id="GGE48464.1"/>
    </source>
</evidence>
<dbReference type="InterPro" id="IPR016035">
    <property type="entry name" value="Acyl_Trfase/lysoPLipase"/>
</dbReference>
<dbReference type="Proteomes" id="UP000612855">
    <property type="component" value="Unassembled WGS sequence"/>
</dbReference>
<dbReference type="SUPFAM" id="SSF52151">
    <property type="entry name" value="FabD/lysophospholipase-like"/>
    <property type="match status" value="1"/>
</dbReference>
<dbReference type="Pfam" id="PF01734">
    <property type="entry name" value="Patatin"/>
    <property type="match status" value="1"/>
</dbReference>
<feature type="active site" description="Nucleophile" evidence="4">
    <location>
        <position position="48"/>
    </location>
</feature>
<keyword evidence="2 4" id="KW-0442">Lipid degradation</keyword>
<protein>
    <recommendedName>
        <fullName evidence="5">PNPLA domain-containing protein</fullName>
    </recommendedName>
</protein>
<dbReference type="InterPro" id="IPR002641">
    <property type="entry name" value="PNPLA_dom"/>
</dbReference>
<feature type="active site" description="Proton acceptor" evidence="4">
    <location>
        <position position="249"/>
    </location>
</feature>
<dbReference type="AlphaFoldDB" id="A0A917AFY1"/>
<proteinExistence type="predicted"/>
<dbReference type="GO" id="GO:0016042">
    <property type="term" value="P:lipid catabolic process"/>
    <property type="evidence" value="ECO:0007669"/>
    <property type="project" value="UniProtKB-UniRule"/>
</dbReference>
<name>A0A917AFY1_9RHOB</name>
<evidence type="ECO:0000256" key="2">
    <source>
        <dbReference type="ARBA" id="ARBA00022963"/>
    </source>
</evidence>